<evidence type="ECO:0000259" key="3">
    <source>
        <dbReference type="Pfam" id="PF11817"/>
    </source>
</evidence>
<dbReference type="STRING" id="1664694.A0A0N0NJ63"/>
<feature type="region of interest" description="Disordered" evidence="1">
    <location>
        <begin position="374"/>
        <end position="409"/>
    </location>
</feature>
<dbReference type="PANTHER" id="PTHR14374">
    <property type="entry name" value="FOIE GRAS"/>
    <property type="match status" value="1"/>
</dbReference>
<accession>A0A0N0NJ63</accession>
<dbReference type="Pfam" id="PF11817">
    <property type="entry name" value="Foie-gras_1"/>
    <property type="match status" value="1"/>
</dbReference>
<feature type="domain" description="Gryzun putative trafficking through Golgi" evidence="2">
    <location>
        <begin position="556"/>
        <end position="1144"/>
    </location>
</feature>
<dbReference type="Proteomes" id="UP000038010">
    <property type="component" value="Unassembled WGS sequence"/>
</dbReference>
<dbReference type="InterPro" id="IPR012880">
    <property type="entry name" value="Gryzun"/>
</dbReference>
<feature type="compositionally biased region" description="Basic residues" evidence="1">
    <location>
        <begin position="374"/>
        <end position="383"/>
    </location>
</feature>
<evidence type="ECO:0000313" key="4">
    <source>
        <dbReference type="EMBL" id="KPI36621.1"/>
    </source>
</evidence>
<dbReference type="AlphaFoldDB" id="A0A0N0NJ63"/>
<dbReference type="Pfam" id="PF07919">
    <property type="entry name" value="Gryzun"/>
    <property type="match status" value="1"/>
</dbReference>
<evidence type="ECO:0000256" key="1">
    <source>
        <dbReference type="SAM" id="MobiDB-lite"/>
    </source>
</evidence>
<gene>
    <name evidence="4" type="ORF">AB675_10053</name>
</gene>
<dbReference type="PANTHER" id="PTHR14374:SF0">
    <property type="entry name" value="TRAFFICKING PROTEIN PARTICLE COMPLEX SUBUNIT 11"/>
    <property type="match status" value="1"/>
</dbReference>
<dbReference type="InterPro" id="IPR021773">
    <property type="entry name" value="TPC11"/>
</dbReference>
<dbReference type="GeneID" id="28730675"/>
<feature type="domain" description="Trafficking protein particle complex subunit 11" evidence="3">
    <location>
        <begin position="244"/>
        <end position="528"/>
    </location>
</feature>
<evidence type="ECO:0008006" key="6">
    <source>
        <dbReference type="Google" id="ProtNLM"/>
    </source>
</evidence>
<protein>
    <recommendedName>
        <fullName evidence="6">Trafficking protein particle complex subunit 11</fullName>
    </recommendedName>
</protein>
<keyword evidence="5" id="KW-1185">Reference proteome</keyword>
<comment type="caution">
    <text evidence="4">The sequence shown here is derived from an EMBL/GenBank/DDBJ whole genome shotgun (WGS) entry which is preliminary data.</text>
</comment>
<dbReference type="EMBL" id="LFJN01000029">
    <property type="protein sequence ID" value="KPI36621.1"/>
    <property type="molecule type" value="Genomic_DNA"/>
</dbReference>
<organism evidence="4 5">
    <name type="scientific">Cyphellophora attinorum</name>
    <dbReference type="NCBI Taxonomy" id="1664694"/>
    <lineage>
        <taxon>Eukaryota</taxon>
        <taxon>Fungi</taxon>
        <taxon>Dikarya</taxon>
        <taxon>Ascomycota</taxon>
        <taxon>Pezizomycotina</taxon>
        <taxon>Eurotiomycetes</taxon>
        <taxon>Chaetothyriomycetidae</taxon>
        <taxon>Chaetothyriales</taxon>
        <taxon>Cyphellophoraceae</taxon>
        <taxon>Cyphellophora</taxon>
    </lineage>
</organism>
<evidence type="ECO:0000259" key="2">
    <source>
        <dbReference type="Pfam" id="PF07919"/>
    </source>
</evidence>
<name>A0A0N0NJ63_9EURO</name>
<feature type="region of interest" description="Disordered" evidence="1">
    <location>
        <begin position="263"/>
        <end position="285"/>
    </location>
</feature>
<sequence length="1147" mass="127217">MNVFGEDYVSHNLPLIFVSGLREDAGSTKQTARQPQEGGFRIRTDLPAIETALAESVSKAIYRFDGSEAPWRTVSPPTKLFAVRNVGRSFTLPPHKAPPPPHSPRLTNIGPGPPPSLVLHSPLSPLTPISPLYPDGVIDQQWIAKHQYHLPSAILMVLPLTADPNTSSLLDNQLRAEVNGVKSALSSTNYKTKLVVILLGDEVVAPAEVEERIAAIRKLTLLEQRSLCFIPSDSSPQDVLEVITSLLNALHPQSIEYYRELSKHTRRKRNRNATPQPTIPPTTAHNLPSQGWIVRYEFKLAVFAEFRQEMDAAYRSYETAYETLFTPELIDSADVPGLQTYGSVFISSDQPVAVPEAIPPADQLHHQGYWLQRAQKHTRRRRERAIDTPEEDRQMPVKPPTAHPGSRSQKYDTYLVPEPHEEAPLDRGDGFDHKAEILRLLDSANDFFARHGQLRLQEQLQLDRAREHTRTGSWTDAIEVLQPLWEKSTWRKAGWWRLLEHVGWLLFECAREANDTDLLLRLVWELANDSFSSRPDFDYGLDASIRDYAADEKLSVVFTIQDTASRIVTSFAFSTAEGHVGEPVDCQLVISSPTMAGVPPTTLSHIKIAFEGALKPVLLIHSAQSAEVERAGTISADIHLEDSTQLTQAEKRHSSSALPSVSGQADLSIHPGQTKIFNISVIPREPGDLTAASLTAMIEAEKYSITVINTEAAQTESTWWETRDSKPLRREIGVQRAVTTFHALPKPPKVEISAINFRKAYYTNERVVIELMVLNNENDTVVSKLQARLISPLTEAAHVSWVDQDSSEETKVQDVEQLLPARSLEELAPGSSAKLSLSLSETFVAIDHELEVSILYSMKADPGTLLQKTLTLDIAIIRPFEANYDFVPRRSTGDWPSYFAPPPTSTDVPSGLTQTFSVAANLFSFALEPVVIEAILLTTSSITGGAICSSTTGTLLNPSGAEPNAEDDISTSIAPEETKNFNFDLTIQKLVLGDRETVSLELLLEIGWRRPGSDLVNTTILEVPRFAAQPARHAAYLIALHDRKPINALLNIQCSMEASEDFAFSGPKASAVSLVPISKYEIDYKILPNKRDTEGAKERKKEKDKKGEWLKVQLNVVDAYFNQTLRVQPAGDGVKLDKRGGVVVLIE</sequence>
<proteinExistence type="predicted"/>
<dbReference type="OrthoDB" id="6278596at2759"/>
<dbReference type="RefSeq" id="XP_017996584.1">
    <property type="nucleotide sequence ID" value="XM_018138795.1"/>
</dbReference>
<dbReference type="VEuPathDB" id="FungiDB:AB675_10053"/>
<evidence type="ECO:0000313" key="5">
    <source>
        <dbReference type="Proteomes" id="UP000038010"/>
    </source>
</evidence>
<feature type="compositionally biased region" description="Basic and acidic residues" evidence="1">
    <location>
        <begin position="384"/>
        <end position="395"/>
    </location>
</feature>
<reference evidence="4 5" key="1">
    <citation type="submission" date="2015-06" db="EMBL/GenBank/DDBJ databases">
        <title>Draft genome of the ant-associated black yeast Phialophora attae CBS 131958.</title>
        <authorList>
            <person name="Moreno L.F."/>
            <person name="Stielow B.J."/>
            <person name="de Hoog S."/>
            <person name="Vicente V.A."/>
            <person name="Weiss V.A."/>
            <person name="de Vries M."/>
            <person name="Cruz L.M."/>
            <person name="Souza E.M."/>
        </authorList>
    </citation>
    <scope>NUCLEOTIDE SEQUENCE [LARGE SCALE GENOMIC DNA]</scope>
    <source>
        <strain evidence="4 5">CBS 131958</strain>
    </source>
</reference>